<protein>
    <submittedName>
        <fullName evidence="2">Class I SAM-dependent methyltransferase</fullName>
    </submittedName>
</protein>
<dbReference type="InterPro" id="IPR029063">
    <property type="entry name" value="SAM-dependent_MTases_sf"/>
</dbReference>
<dbReference type="AlphaFoldDB" id="A0A4Y8LGY8"/>
<evidence type="ECO:0000313" key="3">
    <source>
        <dbReference type="Proteomes" id="UP000297776"/>
    </source>
</evidence>
<accession>A0A4Y8LGY8</accession>
<keyword evidence="2" id="KW-0489">Methyltransferase</keyword>
<evidence type="ECO:0000313" key="2">
    <source>
        <dbReference type="EMBL" id="TFE01623.1"/>
    </source>
</evidence>
<keyword evidence="2" id="KW-0808">Transferase</keyword>
<dbReference type="OrthoDB" id="9804312at2"/>
<dbReference type="SUPFAM" id="SSF53335">
    <property type="entry name" value="S-adenosyl-L-methionine-dependent methyltransferases"/>
    <property type="match status" value="1"/>
</dbReference>
<feature type="domain" description="Methyltransferase" evidence="1">
    <location>
        <begin position="38"/>
        <end position="129"/>
    </location>
</feature>
<keyword evidence="3" id="KW-1185">Reference proteome</keyword>
<sequence length="199" mass="22397">MNPWDRRFQSETYIYGKEPNEFIVQAQSKLNLKKGRCLAVAEGEGRNAVYLAGKGLDVTVWDYAEEGLKKTQALAAEKGVYVHTALTDLTAAQWPSEAFDTVVNVFGHVDPAGRTSMLRGIRNAIRPGGYYISEVYSKHQLPYKSGGPPKEEFLYDAADMLKTFEDWKIIHFFTGEVVRKEGKLHNGLSHVIQMIAQKQ</sequence>
<proteinExistence type="predicted"/>
<dbReference type="Proteomes" id="UP000297776">
    <property type="component" value="Unassembled WGS sequence"/>
</dbReference>
<dbReference type="GO" id="GO:0032259">
    <property type="term" value="P:methylation"/>
    <property type="evidence" value="ECO:0007669"/>
    <property type="project" value="UniProtKB-KW"/>
</dbReference>
<name>A0A4Y8LGY8_9BACL</name>
<dbReference type="Gene3D" id="3.40.50.150">
    <property type="entry name" value="Vaccinia Virus protein VP39"/>
    <property type="match status" value="1"/>
</dbReference>
<dbReference type="GO" id="GO:0008168">
    <property type="term" value="F:methyltransferase activity"/>
    <property type="evidence" value="ECO:0007669"/>
    <property type="project" value="UniProtKB-KW"/>
</dbReference>
<gene>
    <name evidence="2" type="ORF">E2626_08615</name>
</gene>
<evidence type="ECO:0000259" key="1">
    <source>
        <dbReference type="Pfam" id="PF13649"/>
    </source>
</evidence>
<dbReference type="EMBL" id="SORX01000004">
    <property type="protein sequence ID" value="TFE01623.1"/>
    <property type="molecule type" value="Genomic_DNA"/>
</dbReference>
<dbReference type="InterPro" id="IPR041698">
    <property type="entry name" value="Methyltransf_25"/>
</dbReference>
<comment type="caution">
    <text evidence="2">The sequence shown here is derived from an EMBL/GenBank/DDBJ whole genome shotgun (WGS) entry which is preliminary data.</text>
</comment>
<reference evidence="2 3" key="1">
    <citation type="submission" date="2019-03" db="EMBL/GenBank/DDBJ databases">
        <authorList>
            <person name="Yang Y."/>
        </authorList>
    </citation>
    <scope>NUCLEOTIDE SEQUENCE [LARGE SCALE GENOMIC DNA]</scope>
    <source>
        <strain evidence="2 3">ASL-1</strain>
    </source>
</reference>
<dbReference type="Pfam" id="PF13649">
    <property type="entry name" value="Methyltransf_25"/>
    <property type="match status" value="1"/>
</dbReference>
<organism evidence="2 3">
    <name type="scientific">Jeotgalibacillus salarius</name>
    <dbReference type="NCBI Taxonomy" id="546023"/>
    <lineage>
        <taxon>Bacteria</taxon>
        <taxon>Bacillati</taxon>
        <taxon>Bacillota</taxon>
        <taxon>Bacilli</taxon>
        <taxon>Bacillales</taxon>
        <taxon>Caryophanaceae</taxon>
        <taxon>Jeotgalibacillus</taxon>
    </lineage>
</organism>
<dbReference type="RefSeq" id="WP_134381339.1">
    <property type="nucleotide sequence ID" value="NZ_SORX01000004.1"/>
</dbReference>
<dbReference type="CDD" id="cd02440">
    <property type="entry name" value="AdoMet_MTases"/>
    <property type="match status" value="1"/>
</dbReference>